<dbReference type="KEGG" id="fll:EI427_24465"/>
<reference evidence="10 11" key="1">
    <citation type="submission" date="2018-12" db="EMBL/GenBank/DDBJ databases">
        <title>Flammeovirga pectinis sp. nov., isolated from the gut of the Korean scallop, Patinopecten yessoensis.</title>
        <authorList>
            <person name="Bae J.-W."/>
            <person name="Jeong Y.-S."/>
            <person name="Kang W."/>
        </authorList>
    </citation>
    <scope>NUCLEOTIDE SEQUENCE [LARGE SCALE GENOMIC DNA]</scope>
    <source>
        <strain evidence="10 11">L12M1</strain>
    </source>
</reference>
<dbReference type="PRINTS" id="PR00474">
    <property type="entry name" value="GLU5KINASE"/>
</dbReference>
<evidence type="ECO:0000256" key="2">
    <source>
        <dbReference type="ARBA" id="ARBA00022605"/>
    </source>
</evidence>
<feature type="binding site" evidence="8">
    <location>
        <position position="9"/>
    </location>
    <ligand>
        <name>ATP</name>
        <dbReference type="ChEBI" id="CHEBI:30616"/>
    </ligand>
</feature>
<dbReference type="Proteomes" id="UP000267268">
    <property type="component" value="Chromosome 2"/>
</dbReference>
<dbReference type="Pfam" id="PF00696">
    <property type="entry name" value="AA_kinase"/>
    <property type="match status" value="1"/>
</dbReference>
<evidence type="ECO:0000256" key="1">
    <source>
        <dbReference type="ARBA" id="ARBA00022490"/>
    </source>
</evidence>
<dbReference type="EC" id="2.7.2.11" evidence="8"/>
<comment type="similarity">
    <text evidence="8">Belongs to the glutamate 5-kinase family.</text>
</comment>
<keyword evidence="6 8" id="KW-0418">Kinase</keyword>
<evidence type="ECO:0000313" key="10">
    <source>
        <dbReference type="EMBL" id="AZQ65369.1"/>
    </source>
</evidence>
<comment type="catalytic activity">
    <reaction evidence="8">
        <text>L-glutamate + ATP = L-glutamyl 5-phosphate + ADP</text>
        <dbReference type="Rhea" id="RHEA:14877"/>
        <dbReference type="ChEBI" id="CHEBI:29985"/>
        <dbReference type="ChEBI" id="CHEBI:30616"/>
        <dbReference type="ChEBI" id="CHEBI:58274"/>
        <dbReference type="ChEBI" id="CHEBI:456216"/>
        <dbReference type="EC" id="2.7.2.11"/>
    </reaction>
</comment>
<dbReference type="PIRSF" id="PIRSF000729">
    <property type="entry name" value="GK"/>
    <property type="match status" value="1"/>
</dbReference>
<evidence type="ECO:0000313" key="11">
    <source>
        <dbReference type="Proteomes" id="UP000267268"/>
    </source>
</evidence>
<organism evidence="10 11">
    <name type="scientific">Flammeovirga pectinis</name>
    <dbReference type="NCBI Taxonomy" id="2494373"/>
    <lineage>
        <taxon>Bacteria</taxon>
        <taxon>Pseudomonadati</taxon>
        <taxon>Bacteroidota</taxon>
        <taxon>Cytophagia</taxon>
        <taxon>Cytophagales</taxon>
        <taxon>Flammeovirgaceae</taxon>
        <taxon>Flammeovirga</taxon>
    </lineage>
</organism>
<feature type="domain" description="Aspartate/glutamate/uridylate kinase" evidence="9">
    <location>
        <begin position="5"/>
        <end position="233"/>
    </location>
</feature>
<evidence type="ECO:0000256" key="4">
    <source>
        <dbReference type="ARBA" id="ARBA00022679"/>
    </source>
</evidence>
<gene>
    <name evidence="8 10" type="primary">proB</name>
    <name evidence="10" type="ORF">EI427_24465</name>
</gene>
<feature type="binding site" evidence="8">
    <location>
        <position position="136"/>
    </location>
    <ligand>
        <name>substrate</name>
    </ligand>
</feature>
<dbReference type="InterPro" id="IPR036393">
    <property type="entry name" value="AceGlu_kinase-like_sf"/>
</dbReference>
<dbReference type="OrthoDB" id="9804434at2"/>
<feature type="binding site" evidence="8">
    <location>
        <begin position="168"/>
        <end position="169"/>
    </location>
    <ligand>
        <name>ATP</name>
        <dbReference type="ChEBI" id="CHEBI:30616"/>
    </ligand>
</feature>
<feature type="binding site" evidence="8">
    <location>
        <begin position="209"/>
        <end position="215"/>
    </location>
    <ligand>
        <name>ATP</name>
        <dbReference type="ChEBI" id="CHEBI:30616"/>
    </ligand>
</feature>
<keyword evidence="2 8" id="KW-0028">Amino-acid biosynthesis</keyword>
<dbReference type="InterPro" id="IPR011529">
    <property type="entry name" value="Glu_5kinase"/>
</dbReference>
<dbReference type="GO" id="GO:0004349">
    <property type="term" value="F:glutamate 5-kinase activity"/>
    <property type="evidence" value="ECO:0007669"/>
    <property type="project" value="UniProtKB-UniRule"/>
</dbReference>
<dbReference type="HAMAP" id="MF_00456">
    <property type="entry name" value="ProB"/>
    <property type="match status" value="1"/>
</dbReference>
<keyword evidence="11" id="KW-1185">Reference proteome</keyword>
<accession>A0A3Q9FVH3</accession>
<dbReference type="GO" id="GO:0005524">
    <property type="term" value="F:ATP binding"/>
    <property type="evidence" value="ECO:0007669"/>
    <property type="project" value="UniProtKB-KW"/>
</dbReference>
<evidence type="ECO:0000256" key="6">
    <source>
        <dbReference type="ARBA" id="ARBA00022777"/>
    </source>
</evidence>
<evidence type="ECO:0000256" key="7">
    <source>
        <dbReference type="ARBA" id="ARBA00022840"/>
    </source>
</evidence>
<dbReference type="PROSITE" id="PS00902">
    <property type="entry name" value="GLUTAMATE_5_KINASE"/>
    <property type="match status" value="1"/>
</dbReference>
<protein>
    <recommendedName>
        <fullName evidence="8">Glutamate 5-kinase</fullName>
        <ecNumber evidence="8">2.7.2.11</ecNumber>
    </recommendedName>
    <alternativeName>
        <fullName evidence="8">Gamma-glutamyl kinase</fullName>
        <shortName evidence="8">GK</shortName>
    </alternativeName>
</protein>
<dbReference type="NCBIfam" id="TIGR01027">
    <property type="entry name" value="proB"/>
    <property type="match status" value="1"/>
</dbReference>
<comment type="subcellular location">
    <subcellularLocation>
        <location evidence="8">Cytoplasm</location>
    </subcellularLocation>
</comment>
<dbReference type="InterPro" id="IPR001057">
    <property type="entry name" value="Glu/AcGlu_kinase"/>
</dbReference>
<dbReference type="SUPFAM" id="SSF53633">
    <property type="entry name" value="Carbamate kinase-like"/>
    <property type="match status" value="1"/>
</dbReference>
<keyword evidence="1 8" id="KW-0963">Cytoplasm</keyword>
<dbReference type="InterPro" id="IPR041739">
    <property type="entry name" value="G5K_ProB"/>
</dbReference>
<dbReference type="Gene3D" id="3.40.1160.10">
    <property type="entry name" value="Acetylglutamate kinase-like"/>
    <property type="match status" value="1"/>
</dbReference>
<dbReference type="FunFam" id="3.40.1160.10:FF:000006">
    <property type="entry name" value="Glutamate 5-kinase"/>
    <property type="match status" value="1"/>
</dbReference>
<keyword evidence="4 8" id="KW-0808">Transferase</keyword>
<feature type="binding site" evidence="8">
    <location>
        <position position="48"/>
    </location>
    <ligand>
        <name>substrate</name>
    </ligand>
</feature>
<dbReference type="InterPro" id="IPR001048">
    <property type="entry name" value="Asp/Glu/Uridylate_kinase"/>
</dbReference>
<dbReference type="InterPro" id="IPR005715">
    <property type="entry name" value="Glu_5kinase/COase_Synthase"/>
</dbReference>
<dbReference type="AlphaFoldDB" id="A0A3Q9FVH3"/>
<evidence type="ECO:0000256" key="8">
    <source>
        <dbReference type="HAMAP-Rule" id="MF_00456"/>
    </source>
</evidence>
<dbReference type="PANTHER" id="PTHR43654:SF1">
    <property type="entry name" value="ISOPENTENYL PHOSPHATE KINASE"/>
    <property type="match status" value="1"/>
</dbReference>
<dbReference type="PANTHER" id="PTHR43654">
    <property type="entry name" value="GLUTAMATE 5-KINASE"/>
    <property type="match status" value="1"/>
</dbReference>
<dbReference type="InterPro" id="IPR019797">
    <property type="entry name" value="Glutamate_5-kinase_CS"/>
</dbReference>
<proteinExistence type="inferred from homology"/>
<keyword evidence="7 8" id="KW-0067">ATP-binding</keyword>
<feature type="binding site" evidence="8">
    <location>
        <position position="148"/>
    </location>
    <ligand>
        <name>substrate</name>
    </ligand>
</feature>
<comment type="function">
    <text evidence="8">Catalyzes the transfer of a phosphate group to glutamate to form L-glutamate 5-phosphate.</text>
</comment>
<sequence>MMKPRIVVKIGTSTLTAGTSMISRGKIENIGRQILSLRDTYDIILVSSGAVATAKQFINVNGMKHNMVHSKQALSAIGQPKLLQIYAEVFGDFDLKVAQCLMTYKDFDNKESKENTLNTVNELLAHGFIPIFNENDTVAVEELILGDNDKLSALVASLLKADKLIIASDIEGLFTKNPNIHDDAELIPEVNDLEIIKQYIDERDNGLGTGGMTSKISAAKICFDENIEVYLVNGGRTNFIQRSLEGSIRFTKFKP</sequence>
<keyword evidence="3 8" id="KW-0641">Proline biosynthesis</keyword>
<dbReference type="GO" id="GO:0005829">
    <property type="term" value="C:cytosol"/>
    <property type="evidence" value="ECO:0007669"/>
    <property type="project" value="TreeGrafter"/>
</dbReference>
<evidence type="ECO:0000256" key="3">
    <source>
        <dbReference type="ARBA" id="ARBA00022650"/>
    </source>
</evidence>
<dbReference type="CDD" id="cd04242">
    <property type="entry name" value="AAK_G5K_ProB"/>
    <property type="match status" value="1"/>
</dbReference>
<evidence type="ECO:0000259" key="9">
    <source>
        <dbReference type="Pfam" id="PF00696"/>
    </source>
</evidence>
<dbReference type="UniPathway" id="UPA00098">
    <property type="reaction ID" value="UER00359"/>
</dbReference>
<dbReference type="EMBL" id="CP034563">
    <property type="protein sequence ID" value="AZQ65369.1"/>
    <property type="molecule type" value="Genomic_DNA"/>
</dbReference>
<evidence type="ECO:0000256" key="5">
    <source>
        <dbReference type="ARBA" id="ARBA00022741"/>
    </source>
</evidence>
<keyword evidence="5 8" id="KW-0547">Nucleotide-binding</keyword>
<name>A0A3Q9FVH3_9BACT</name>
<dbReference type="GO" id="GO:0055129">
    <property type="term" value="P:L-proline biosynthetic process"/>
    <property type="evidence" value="ECO:0007669"/>
    <property type="project" value="UniProtKB-UniRule"/>
</dbReference>
<comment type="pathway">
    <text evidence="8">Amino-acid biosynthesis; L-proline biosynthesis; L-glutamate 5-semialdehyde from L-glutamate: step 1/2.</text>
</comment>